<comment type="caution">
    <text evidence="1">The sequence shown here is derived from an EMBL/GenBank/DDBJ whole genome shotgun (WGS) entry which is preliminary data.</text>
</comment>
<gene>
    <name evidence="1" type="ORF">DSO57_1013836</name>
</gene>
<name>A0ACC2SIN2_9FUNG</name>
<dbReference type="EMBL" id="QTSX02005022">
    <property type="protein sequence ID" value="KAJ9062143.1"/>
    <property type="molecule type" value="Genomic_DNA"/>
</dbReference>
<evidence type="ECO:0000313" key="2">
    <source>
        <dbReference type="Proteomes" id="UP001165960"/>
    </source>
</evidence>
<proteinExistence type="predicted"/>
<protein>
    <submittedName>
        <fullName evidence="1">Uncharacterized protein</fullName>
    </submittedName>
</protein>
<evidence type="ECO:0000313" key="1">
    <source>
        <dbReference type="EMBL" id="KAJ9062143.1"/>
    </source>
</evidence>
<dbReference type="Proteomes" id="UP001165960">
    <property type="component" value="Unassembled WGS sequence"/>
</dbReference>
<organism evidence="1 2">
    <name type="scientific">Entomophthora muscae</name>
    <dbReference type="NCBI Taxonomy" id="34485"/>
    <lineage>
        <taxon>Eukaryota</taxon>
        <taxon>Fungi</taxon>
        <taxon>Fungi incertae sedis</taxon>
        <taxon>Zoopagomycota</taxon>
        <taxon>Entomophthoromycotina</taxon>
        <taxon>Entomophthoromycetes</taxon>
        <taxon>Entomophthorales</taxon>
        <taxon>Entomophthoraceae</taxon>
        <taxon>Entomophthora</taxon>
    </lineage>
</organism>
<keyword evidence="2" id="KW-1185">Reference proteome</keyword>
<accession>A0ACC2SIN2</accession>
<reference evidence="1" key="1">
    <citation type="submission" date="2022-04" db="EMBL/GenBank/DDBJ databases">
        <title>Genome of the entomopathogenic fungus Entomophthora muscae.</title>
        <authorList>
            <person name="Elya C."/>
            <person name="Lovett B.R."/>
            <person name="Lee E."/>
            <person name="Macias A.M."/>
            <person name="Hajek A.E."/>
            <person name="De Bivort B.L."/>
            <person name="Kasson M.T."/>
            <person name="De Fine Licht H.H."/>
            <person name="Stajich J.E."/>
        </authorList>
    </citation>
    <scope>NUCLEOTIDE SEQUENCE</scope>
    <source>
        <strain evidence="1">Berkeley</strain>
    </source>
</reference>
<sequence>MNSFFLAIIASIASTQAGETYLLDSNMRFNQLEGILKSKTRFTFDANGTEVECINNKFTLDCNNQVSHFKATNYKIFARTPEVLCVFKFFKKTDLKASSALLVDYSPTLLWCLDIKKREFHVKKHVRH</sequence>